<dbReference type="PRINTS" id="PR00745">
    <property type="entry name" value="GLHYDRLASE39"/>
</dbReference>
<dbReference type="Gene3D" id="2.60.40.1500">
    <property type="entry name" value="Glycosyl hydrolase domain, family 39"/>
    <property type="match status" value="1"/>
</dbReference>
<dbReference type="PANTHER" id="PTHR12631:SF10">
    <property type="entry name" value="BETA-XYLOSIDASE-LIKE PROTEIN-RELATED"/>
    <property type="match status" value="1"/>
</dbReference>
<organism evidence="5 6">
    <name type="scientific">Cellulomonas iranensis</name>
    <dbReference type="NCBI Taxonomy" id="76862"/>
    <lineage>
        <taxon>Bacteria</taxon>
        <taxon>Bacillati</taxon>
        <taxon>Actinomycetota</taxon>
        <taxon>Actinomycetes</taxon>
        <taxon>Micrococcales</taxon>
        <taxon>Cellulomonadaceae</taxon>
        <taxon>Cellulomonas</taxon>
    </lineage>
</organism>
<dbReference type="PROSITE" id="PS01027">
    <property type="entry name" value="GLYCOSYL_HYDROL_F39"/>
    <property type="match status" value="1"/>
</dbReference>
<keyword evidence="2 5" id="KW-0378">Hydrolase</keyword>
<protein>
    <submittedName>
        <fullName evidence="5">Xylan 1,4-beta-xylosidase</fullName>
        <ecNumber evidence="5">3.2.1.37</ecNumber>
    </submittedName>
</protein>
<evidence type="ECO:0000313" key="6">
    <source>
        <dbReference type="Proteomes" id="UP001240250"/>
    </source>
</evidence>
<name>A0ABU0GJ52_9CELL</name>
<dbReference type="SUPFAM" id="SSF51445">
    <property type="entry name" value="(Trans)glycosidases"/>
    <property type="match status" value="1"/>
</dbReference>
<evidence type="ECO:0000256" key="3">
    <source>
        <dbReference type="ARBA" id="ARBA00023295"/>
    </source>
</evidence>
<comment type="caution">
    <text evidence="5">The sequence shown here is derived from an EMBL/GenBank/DDBJ whole genome shotgun (WGS) entry which is preliminary data.</text>
</comment>
<dbReference type="RefSeq" id="WP_070320047.1">
    <property type="nucleotide sequence ID" value="NZ_JAUSVM010000001.1"/>
</dbReference>
<reference evidence="5 6" key="1">
    <citation type="submission" date="2023-07" db="EMBL/GenBank/DDBJ databases">
        <title>Sequencing the genomes of 1000 actinobacteria strains.</title>
        <authorList>
            <person name="Klenk H.-P."/>
        </authorList>
    </citation>
    <scope>NUCLEOTIDE SEQUENCE [LARGE SCALE GENOMIC DNA]</scope>
    <source>
        <strain evidence="5 6">DSM 14785</strain>
    </source>
</reference>
<feature type="domain" description="Glycosyl hydrolases family 39 N-terminal catalytic" evidence="4">
    <location>
        <begin position="251"/>
        <end position="525"/>
    </location>
</feature>
<dbReference type="Pfam" id="PF01229">
    <property type="entry name" value="Glyco_hydro_39"/>
    <property type="match status" value="2"/>
</dbReference>
<evidence type="ECO:0000313" key="5">
    <source>
        <dbReference type="EMBL" id="MDQ0425399.1"/>
    </source>
</evidence>
<comment type="similarity">
    <text evidence="1">Belongs to the glycosyl hydrolase 39 family.</text>
</comment>
<dbReference type="EMBL" id="JAUSVM010000001">
    <property type="protein sequence ID" value="MDQ0425399.1"/>
    <property type="molecule type" value="Genomic_DNA"/>
</dbReference>
<keyword evidence="3 5" id="KW-0326">Glycosidase</keyword>
<keyword evidence="6" id="KW-1185">Reference proteome</keyword>
<dbReference type="InterPro" id="IPR049166">
    <property type="entry name" value="GH39_cat"/>
</dbReference>
<sequence length="544" mass="60806">MTDLTPTPARHRVDGATPQERPLRHVWNACLGAGRANEALRADWQAHFREAVEVLGARTVRFHGIFHDDMFVYRATYGGGFGPDNVLPEPVITFSYVDKVVDFILDVGARPFVELGFMPRALATQTETLFWWKAHCSPPNDMGAWAELVRATVQHWVDRYGVDEVRQWRFEVWNEPNLVPHFWTGTRTQYFELYEATVRAVRSVDDRLLVGGPSTSVFVPDDRYRGEVEDPTRTHGTAAAADVDALDWQPVWIEEFIAWCAERDLPVDFLTTHLYPTDFAFGANGEVRHIRRHVDATPDDLTTMQKIIAASPYPDAELHITEWSTSPSSRDRMHDTLFAATYVTRAFLRSADLTDSLAYWTFTDVFEEGGAGLGPFHGGFGLVNEQGLHKPTFHAFAMLARLGDTLLLDTDHGVVTRDSATGDVAAVLFNYPADMGRRPVGSADSYAETRALAEAGPARRVRHTVDGLVPGARYAVERVDWEHGNVAEAWHAMGEPLNLTREQTARLRAVADDLWRTELVVDADGVLDIDLELPAWAVASVTPA</sequence>
<proteinExistence type="inferred from homology"/>
<dbReference type="GO" id="GO:0009044">
    <property type="term" value="F:xylan 1,4-beta-xylosidase activity"/>
    <property type="evidence" value="ECO:0007669"/>
    <property type="project" value="UniProtKB-EC"/>
</dbReference>
<dbReference type="Gene3D" id="3.20.20.80">
    <property type="entry name" value="Glycosidases"/>
    <property type="match status" value="1"/>
</dbReference>
<dbReference type="InterPro" id="IPR017853">
    <property type="entry name" value="GH"/>
</dbReference>
<dbReference type="Proteomes" id="UP001240250">
    <property type="component" value="Unassembled WGS sequence"/>
</dbReference>
<accession>A0ABU0GJ52</accession>
<evidence type="ECO:0000259" key="4">
    <source>
        <dbReference type="Pfam" id="PF01229"/>
    </source>
</evidence>
<dbReference type="InterPro" id="IPR049165">
    <property type="entry name" value="GH39_as"/>
</dbReference>
<dbReference type="InterPro" id="IPR051923">
    <property type="entry name" value="Glycosyl_Hydrolase_39"/>
</dbReference>
<evidence type="ECO:0000256" key="2">
    <source>
        <dbReference type="ARBA" id="ARBA00022801"/>
    </source>
</evidence>
<dbReference type="SUPFAM" id="SSF51011">
    <property type="entry name" value="Glycosyl hydrolase domain"/>
    <property type="match status" value="1"/>
</dbReference>
<evidence type="ECO:0000256" key="1">
    <source>
        <dbReference type="ARBA" id="ARBA00008875"/>
    </source>
</evidence>
<dbReference type="PANTHER" id="PTHR12631">
    <property type="entry name" value="ALPHA-L-IDURONIDASE"/>
    <property type="match status" value="1"/>
</dbReference>
<dbReference type="EC" id="3.2.1.37" evidence="5"/>
<gene>
    <name evidence="5" type="ORF">JO380_001780</name>
</gene>
<feature type="domain" description="Glycosyl hydrolases family 39 N-terminal catalytic" evidence="4">
    <location>
        <begin position="19"/>
        <end position="217"/>
    </location>
</feature>
<dbReference type="InterPro" id="IPR000514">
    <property type="entry name" value="Glyco_hydro_39"/>
</dbReference>